<dbReference type="EMBL" id="NIVC01002747">
    <property type="protein sequence ID" value="PAA55473.1"/>
    <property type="molecule type" value="Genomic_DNA"/>
</dbReference>
<name>A0A267E1N8_9PLAT</name>
<dbReference type="InterPro" id="IPR050227">
    <property type="entry name" value="Rab"/>
</dbReference>
<gene>
    <name evidence="4" type="ORF">BOX15_Mlig001547g2</name>
</gene>
<dbReference type="Gene3D" id="3.40.50.300">
    <property type="entry name" value="P-loop containing nucleotide triphosphate hydrolases"/>
    <property type="match status" value="1"/>
</dbReference>
<comment type="caution">
    <text evidence="4">The sequence shown here is derived from an EMBL/GenBank/DDBJ whole genome shotgun (WGS) entry which is preliminary data.</text>
</comment>
<dbReference type="PROSITE" id="PS51419">
    <property type="entry name" value="RAB"/>
    <property type="match status" value="1"/>
</dbReference>
<feature type="compositionally biased region" description="Polar residues" evidence="3">
    <location>
        <begin position="219"/>
        <end position="236"/>
    </location>
</feature>
<dbReference type="Pfam" id="PF00071">
    <property type="entry name" value="Ras"/>
    <property type="match status" value="1"/>
</dbReference>
<dbReference type="InterPro" id="IPR027417">
    <property type="entry name" value="P-loop_NTPase"/>
</dbReference>
<evidence type="ECO:0000313" key="4">
    <source>
        <dbReference type="EMBL" id="PAA55473.1"/>
    </source>
</evidence>
<dbReference type="GO" id="GO:0003924">
    <property type="term" value="F:GTPase activity"/>
    <property type="evidence" value="ECO:0007669"/>
    <property type="project" value="InterPro"/>
</dbReference>
<dbReference type="PANTHER" id="PTHR47977">
    <property type="entry name" value="RAS-RELATED PROTEIN RAB"/>
    <property type="match status" value="1"/>
</dbReference>
<proteinExistence type="predicted"/>
<dbReference type="AlphaFoldDB" id="A0A267E1N8"/>
<dbReference type="InterPro" id="IPR001806">
    <property type="entry name" value="Small_GTPase"/>
</dbReference>
<dbReference type="STRING" id="282301.A0A267E1N8"/>
<evidence type="ECO:0000313" key="5">
    <source>
        <dbReference type="Proteomes" id="UP000215902"/>
    </source>
</evidence>
<feature type="region of interest" description="Disordered" evidence="3">
    <location>
        <begin position="1"/>
        <end position="22"/>
    </location>
</feature>
<organism evidence="4 5">
    <name type="scientific">Macrostomum lignano</name>
    <dbReference type="NCBI Taxonomy" id="282301"/>
    <lineage>
        <taxon>Eukaryota</taxon>
        <taxon>Metazoa</taxon>
        <taxon>Spiralia</taxon>
        <taxon>Lophotrochozoa</taxon>
        <taxon>Platyhelminthes</taxon>
        <taxon>Rhabditophora</taxon>
        <taxon>Macrostomorpha</taxon>
        <taxon>Macrostomida</taxon>
        <taxon>Macrostomidae</taxon>
        <taxon>Macrostomum</taxon>
    </lineage>
</organism>
<feature type="non-terminal residue" evidence="4">
    <location>
        <position position="1"/>
    </location>
</feature>
<sequence length="248" mass="27283">DKLTRDLQHRLTRSSKPCSKGEPQLCQNHCGPLASFGSMEADQADTIPVRRDTAVLAGNFGVGKTSLFHRLTGTAPGTNRGSAVLRLQNGTRIQLMDTCDMERFENKSLTVSYYRDAACVLLVADASDARSVQSLQNWRDSAGFYAPRAQMILVFNKGDSPDADGILLSSIESYQQRLGCCYSVVTSTKTGQGIDLLRDRIGAACRQFRRNTLQLPDQHRSFQLQREPSRQSSTAATDDAPQKSRCGC</sequence>
<dbReference type="SUPFAM" id="SSF52540">
    <property type="entry name" value="P-loop containing nucleoside triphosphate hydrolases"/>
    <property type="match status" value="1"/>
</dbReference>
<accession>A0A267E1N8</accession>
<reference evidence="4 5" key="1">
    <citation type="submission" date="2017-06" db="EMBL/GenBank/DDBJ databases">
        <title>A platform for efficient transgenesis in Macrostomum lignano, a flatworm model organism for stem cell research.</title>
        <authorList>
            <person name="Berezikov E."/>
        </authorList>
    </citation>
    <scope>NUCLEOTIDE SEQUENCE [LARGE SCALE GENOMIC DNA]</scope>
    <source>
        <strain evidence="4">DV1</strain>
        <tissue evidence="4">Whole organism</tissue>
    </source>
</reference>
<evidence type="ECO:0000256" key="2">
    <source>
        <dbReference type="ARBA" id="ARBA00023134"/>
    </source>
</evidence>
<dbReference type="SMART" id="SM00175">
    <property type="entry name" value="RAB"/>
    <property type="match status" value="1"/>
</dbReference>
<evidence type="ECO:0000256" key="3">
    <source>
        <dbReference type="SAM" id="MobiDB-lite"/>
    </source>
</evidence>
<keyword evidence="5" id="KW-1185">Reference proteome</keyword>
<keyword evidence="1" id="KW-0547">Nucleotide-binding</keyword>
<keyword evidence="2" id="KW-0342">GTP-binding</keyword>
<dbReference type="CDD" id="cd00154">
    <property type="entry name" value="Rab"/>
    <property type="match status" value="1"/>
</dbReference>
<dbReference type="GO" id="GO:0005525">
    <property type="term" value="F:GTP binding"/>
    <property type="evidence" value="ECO:0007669"/>
    <property type="project" value="UniProtKB-KW"/>
</dbReference>
<evidence type="ECO:0000256" key="1">
    <source>
        <dbReference type="ARBA" id="ARBA00022741"/>
    </source>
</evidence>
<protein>
    <submittedName>
        <fullName evidence="4">Uncharacterized protein</fullName>
    </submittedName>
</protein>
<dbReference type="Proteomes" id="UP000215902">
    <property type="component" value="Unassembled WGS sequence"/>
</dbReference>
<feature type="region of interest" description="Disordered" evidence="3">
    <location>
        <begin position="219"/>
        <end position="248"/>
    </location>
</feature>